<dbReference type="SMART" id="SM01034">
    <property type="entry name" value="BLUF"/>
    <property type="match status" value="1"/>
</dbReference>
<name>A0A4Z0PK43_9BACT</name>
<dbReference type="Pfam" id="PF04940">
    <property type="entry name" value="BLUF"/>
    <property type="match status" value="1"/>
</dbReference>
<organism evidence="2 3">
    <name type="scientific">Hymenobacter elongatus</name>
    <dbReference type="NCBI Taxonomy" id="877208"/>
    <lineage>
        <taxon>Bacteria</taxon>
        <taxon>Pseudomonadati</taxon>
        <taxon>Bacteroidota</taxon>
        <taxon>Cytophagia</taxon>
        <taxon>Cytophagales</taxon>
        <taxon>Hymenobacteraceae</taxon>
        <taxon>Hymenobacter</taxon>
    </lineage>
</organism>
<dbReference type="SUPFAM" id="SSF54975">
    <property type="entry name" value="Acylphosphatase/BLUF domain-like"/>
    <property type="match status" value="1"/>
</dbReference>
<dbReference type="OrthoDB" id="1122028at2"/>
<dbReference type="InterPro" id="IPR007024">
    <property type="entry name" value="BLUF_domain"/>
</dbReference>
<dbReference type="AlphaFoldDB" id="A0A4Z0PK43"/>
<dbReference type="InterPro" id="IPR036046">
    <property type="entry name" value="Acylphosphatase-like_dom_sf"/>
</dbReference>
<dbReference type="GO" id="GO:0071949">
    <property type="term" value="F:FAD binding"/>
    <property type="evidence" value="ECO:0007669"/>
    <property type="project" value="InterPro"/>
</dbReference>
<dbReference type="Gene3D" id="3.30.70.100">
    <property type="match status" value="1"/>
</dbReference>
<dbReference type="PROSITE" id="PS50925">
    <property type="entry name" value="BLUF"/>
    <property type="match status" value="1"/>
</dbReference>
<dbReference type="EMBL" id="SRLD01000023">
    <property type="protein sequence ID" value="TGE15429.1"/>
    <property type="molecule type" value="Genomic_DNA"/>
</dbReference>
<evidence type="ECO:0000313" key="2">
    <source>
        <dbReference type="EMBL" id="TGE15429.1"/>
    </source>
</evidence>
<comment type="caution">
    <text evidence="2">The sequence shown here is derived from an EMBL/GenBank/DDBJ whole genome shotgun (WGS) entry which is preliminary data.</text>
</comment>
<dbReference type="RefSeq" id="WP_135498157.1">
    <property type="nucleotide sequence ID" value="NZ_SRLD01000023.1"/>
</dbReference>
<evidence type="ECO:0000259" key="1">
    <source>
        <dbReference type="PROSITE" id="PS50925"/>
    </source>
</evidence>
<feature type="domain" description="BLUF" evidence="1">
    <location>
        <begin position="5"/>
        <end position="96"/>
    </location>
</feature>
<proteinExistence type="predicted"/>
<dbReference type="Proteomes" id="UP000297739">
    <property type="component" value="Unassembled WGS sequence"/>
</dbReference>
<keyword evidence="3" id="KW-1185">Reference proteome</keyword>
<dbReference type="GO" id="GO:0009882">
    <property type="term" value="F:blue light photoreceptor activity"/>
    <property type="evidence" value="ECO:0007669"/>
    <property type="project" value="InterPro"/>
</dbReference>
<evidence type="ECO:0000313" key="3">
    <source>
        <dbReference type="Proteomes" id="UP000297739"/>
    </source>
</evidence>
<gene>
    <name evidence="2" type="ORF">E5J99_12560</name>
</gene>
<reference evidence="2 3" key="1">
    <citation type="submission" date="2019-04" db="EMBL/GenBank/DDBJ databases">
        <authorList>
            <person name="Feng G."/>
            <person name="Zhang J."/>
            <person name="Zhu H."/>
        </authorList>
    </citation>
    <scope>NUCLEOTIDE SEQUENCE [LARGE SCALE GENOMIC DNA]</scope>
    <source>
        <strain evidence="2 3">JCM 17223</strain>
    </source>
</reference>
<protein>
    <submittedName>
        <fullName evidence="2">BLUF domain-containing protein</fullName>
    </submittedName>
</protein>
<accession>A0A4Z0PK43</accession>
<sequence length="146" mass="16582">MPVPLYHLVYQSSATASLQEPELQAILAQSRAWNTAHGLTGVLLYSQGEIMQVLEGSQEEVYFIFEKIERDFRHHDVLKLADGPIQQRNFSQWSMGFKAVNPADFKHLKGYLNPARAPRLLSTATSEDAALYDLLATFVREDVIRF</sequence>